<dbReference type="PANTHER" id="PTHR38434">
    <property type="entry name" value="BLL2549 PROTEIN"/>
    <property type="match status" value="1"/>
</dbReference>
<protein>
    <recommendedName>
        <fullName evidence="5">DUF2339 domain-containing protein</fullName>
    </recommendedName>
</protein>
<dbReference type="KEGG" id="pcor:KS4_14340"/>
<keyword evidence="2" id="KW-0472">Membrane</keyword>
<dbReference type="RefSeq" id="WP_145076385.1">
    <property type="nucleotide sequence ID" value="NZ_CP036425.1"/>
</dbReference>
<dbReference type="OrthoDB" id="207428at2"/>
<evidence type="ECO:0008006" key="5">
    <source>
        <dbReference type="Google" id="ProtNLM"/>
    </source>
</evidence>
<dbReference type="AlphaFoldDB" id="A0A517YT46"/>
<feature type="compositionally biased region" description="Basic and acidic residues" evidence="1">
    <location>
        <begin position="79"/>
        <end position="92"/>
    </location>
</feature>
<dbReference type="EMBL" id="CP036425">
    <property type="protein sequence ID" value="QDU33388.1"/>
    <property type="molecule type" value="Genomic_DNA"/>
</dbReference>
<keyword evidence="2" id="KW-0812">Transmembrane</keyword>
<feature type="transmembrane region" description="Helical" evidence="2">
    <location>
        <begin position="262"/>
        <end position="282"/>
    </location>
</feature>
<feature type="transmembrane region" description="Helical" evidence="2">
    <location>
        <begin position="471"/>
        <end position="489"/>
    </location>
</feature>
<proteinExistence type="predicted"/>
<feature type="transmembrane region" description="Helical" evidence="2">
    <location>
        <begin position="314"/>
        <end position="330"/>
    </location>
</feature>
<evidence type="ECO:0000313" key="4">
    <source>
        <dbReference type="Proteomes" id="UP000317369"/>
    </source>
</evidence>
<reference evidence="3 4" key="1">
    <citation type="submission" date="2019-02" db="EMBL/GenBank/DDBJ databases">
        <title>Deep-cultivation of Planctomycetes and their phenomic and genomic characterization uncovers novel biology.</title>
        <authorList>
            <person name="Wiegand S."/>
            <person name="Jogler M."/>
            <person name="Boedeker C."/>
            <person name="Pinto D."/>
            <person name="Vollmers J."/>
            <person name="Rivas-Marin E."/>
            <person name="Kohn T."/>
            <person name="Peeters S.H."/>
            <person name="Heuer A."/>
            <person name="Rast P."/>
            <person name="Oberbeckmann S."/>
            <person name="Bunk B."/>
            <person name="Jeske O."/>
            <person name="Meyerdierks A."/>
            <person name="Storesund J.E."/>
            <person name="Kallscheuer N."/>
            <person name="Luecker S."/>
            <person name="Lage O.M."/>
            <person name="Pohl T."/>
            <person name="Merkel B.J."/>
            <person name="Hornburger P."/>
            <person name="Mueller R.-W."/>
            <person name="Bruemmer F."/>
            <person name="Labrenz M."/>
            <person name="Spormann A.M."/>
            <person name="Op den Camp H."/>
            <person name="Overmann J."/>
            <person name="Amann R."/>
            <person name="Jetten M.S.M."/>
            <person name="Mascher T."/>
            <person name="Medema M.H."/>
            <person name="Devos D.P."/>
            <person name="Kaster A.-K."/>
            <person name="Ovreas L."/>
            <person name="Rohde M."/>
            <person name="Galperin M.Y."/>
            <person name="Jogler C."/>
        </authorList>
    </citation>
    <scope>NUCLEOTIDE SEQUENCE [LARGE SCALE GENOMIC DNA]</scope>
    <source>
        <strain evidence="3 4">KS4</strain>
    </source>
</reference>
<evidence type="ECO:0000256" key="2">
    <source>
        <dbReference type="SAM" id="Phobius"/>
    </source>
</evidence>
<keyword evidence="4" id="KW-1185">Reference proteome</keyword>
<feature type="transmembrane region" description="Helical" evidence="2">
    <location>
        <begin position="234"/>
        <end position="255"/>
    </location>
</feature>
<evidence type="ECO:0000256" key="1">
    <source>
        <dbReference type="SAM" id="MobiDB-lite"/>
    </source>
</evidence>
<feature type="transmembrane region" description="Helical" evidence="2">
    <location>
        <begin position="419"/>
        <end position="440"/>
    </location>
</feature>
<evidence type="ECO:0000313" key="3">
    <source>
        <dbReference type="EMBL" id="QDU33388.1"/>
    </source>
</evidence>
<feature type="transmembrane region" description="Helical" evidence="2">
    <location>
        <begin position="6"/>
        <end position="26"/>
    </location>
</feature>
<dbReference type="Pfam" id="PF10101">
    <property type="entry name" value="DUF2339"/>
    <property type="match status" value="1"/>
</dbReference>
<dbReference type="PANTHER" id="PTHR38434:SF1">
    <property type="entry name" value="BLL2549 PROTEIN"/>
    <property type="match status" value="1"/>
</dbReference>
<feature type="transmembrane region" description="Helical" evidence="2">
    <location>
        <begin position="336"/>
        <end position="354"/>
    </location>
</feature>
<feature type="transmembrane region" description="Helical" evidence="2">
    <location>
        <begin position="387"/>
        <end position="407"/>
    </location>
</feature>
<gene>
    <name evidence="3" type="ORF">KS4_14340</name>
</gene>
<organism evidence="3 4">
    <name type="scientific">Poriferisphaera corsica</name>
    <dbReference type="NCBI Taxonomy" id="2528020"/>
    <lineage>
        <taxon>Bacteria</taxon>
        <taxon>Pseudomonadati</taxon>
        <taxon>Planctomycetota</taxon>
        <taxon>Phycisphaerae</taxon>
        <taxon>Phycisphaerales</taxon>
        <taxon>Phycisphaeraceae</taxon>
        <taxon>Poriferisphaera</taxon>
    </lineage>
</organism>
<dbReference type="Proteomes" id="UP000317369">
    <property type="component" value="Chromosome"/>
</dbReference>
<feature type="transmembrane region" description="Helical" evidence="2">
    <location>
        <begin position="205"/>
        <end position="228"/>
    </location>
</feature>
<keyword evidence="2" id="KW-1133">Transmembrane helix</keyword>
<dbReference type="InterPro" id="IPR019286">
    <property type="entry name" value="DUF2339_TM"/>
</dbReference>
<feature type="transmembrane region" description="Helical" evidence="2">
    <location>
        <begin position="361"/>
        <end position="381"/>
    </location>
</feature>
<name>A0A517YT46_9BACT</name>
<feature type="transmembrane region" description="Helical" evidence="2">
    <location>
        <begin position="446"/>
        <end position="464"/>
    </location>
</feature>
<sequence>MIEVIVVLLLLSIPLAVIGCAIYLLVRVMVLGREMRQTKLDVELLRGALNEQKRAFERLKQGVAGVDEKKTVPVAPTMKDVDGETESKKAEVNEGVNEGGTDQVAEPKTAESTEADTQAVHQKLVQKKSDIRERVARAKAQVEGREEASVEKRMSPQVESRRIEAAEMVEQKQKVWEQKKGEMKNRAKRKLDDFRSTFEERFGAYLYYWIGALAVMLAGGLGAHYAIQQGYVTPILRVGVGAAMGMGLTIFGYFIVGKSVRLANASAGAGVSVLYTTIYIAYHVFEMMGGMWCFGGMAVVTCVAVILSLRLGQVVAMFGLLGGFATPLLVDGGHGTQGVLFGYLLLLEIGLVVVARRRGWIGVSLLTLISSMAWAAFTMLFRDVEQNGTIVGGFLVLSYVVYLVNMSGGSRDQAGGWKLLRMSIGAGISSLVLMGVLAIAVKFTMVIMGMMLLLGGGMMVVGRLDDRQRMLGLAGFLLDLVMVGAWMVGERPHYVEKRQWEF</sequence>
<feature type="region of interest" description="Disordered" evidence="1">
    <location>
        <begin position="76"/>
        <end position="117"/>
    </location>
</feature>
<accession>A0A517YT46</accession>
<feature type="transmembrane region" description="Helical" evidence="2">
    <location>
        <begin position="288"/>
        <end position="307"/>
    </location>
</feature>